<dbReference type="Proteomes" id="UP001066276">
    <property type="component" value="Chromosome 12"/>
</dbReference>
<dbReference type="GO" id="GO:0004930">
    <property type="term" value="F:G protein-coupled receptor activity"/>
    <property type="evidence" value="ECO:0007669"/>
    <property type="project" value="UniProtKB-KW"/>
</dbReference>
<dbReference type="InterPro" id="IPR000725">
    <property type="entry name" value="Olfact_rcpt"/>
</dbReference>
<dbReference type="InterPro" id="IPR017452">
    <property type="entry name" value="GPCR_Rhodpsn_7TM"/>
</dbReference>
<evidence type="ECO:0000256" key="9">
    <source>
        <dbReference type="SAM" id="SignalP"/>
    </source>
</evidence>
<dbReference type="SUPFAM" id="SSF81321">
    <property type="entry name" value="Family A G protein-coupled receptor-like"/>
    <property type="match status" value="1"/>
</dbReference>
<feature type="signal peptide" evidence="9">
    <location>
        <begin position="1"/>
        <end position="17"/>
    </location>
</feature>
<dbReference type="Gene3D" id="1.20.1070.10">
    <property type="entry name" value="Rhodopsin 7-helix transmembrane proteins"/>
    <property type="match status" value="1"/>
</dbReference>
<keyword evidence="12" id="KW-1185">Reference proteome</keyword>
<dbReference type="GO" id="GO:0016020">
    <property type="term" value="C:membrane"/>
    <property type="evidence" value="ECO:0007669"/>
    <property type="project" value="UniProtKB-SubCell"/>
</dbReference>
<feature type="transmembrane region" description="Helical" evidence="8">
    <location>
        <begin position="70"/>
        <end position="91"/>
    </location>
</feature>
<accession>A0AAV7KM52</accession>
<feature type="transmembrane region" description="Helical" evidence="8">
    <location>
        <begin position="137"/>
        <end position="157"/>
    </location>
</feature>
<comment type="caution">
    <text evidence="11">The sequence shown here is derived from an EMBL/GenBank/DDBJ whole genome shotgun (WGS) entry which is preliminary data.</text>
</comment>
<keyword evidence="2 8" id="KW-0812">Transmembrane</keyword>
<dbReference type="GO" id="GO:0004984">
    <property type="term" value="F:olfactory receptor activity"/>
    <property type="evidence" value="ECO:0007669"/>
    <property type="project" value="InterPro"/>
</dbReference>
<dbReference type="AlphaFoldDB" id="A0AAV7KM52"/>
<evidence type="ECO:0000256" key="5">
    <source>
        <dbReference type="ARBA" id="ARBA00023136"/>
    </source>
</evidence>
<name>A0AAV7KM52_PLEWA</name>
<keyword evidence="9" id="KW-0732">Signal</keyword>
<dbReference type="PANTHER" id="PTHR48018">
    <property type="entry name" value="OLFACTORY RECEPTOR"/>
    <property type="match status" value="1"/>
</dbReference>
<evidence type="ECO:0000256" key="8">
    <source>
        <dbReference type="SAM" id="Phobius"/>
    </source>
</evidence>
<gene>
    <name evidence="11" type="ORF">NDU88_000048</name>
</gene>
<keyword evidence="7" id="KW-0807">Transducer</keyword>
<dbReference type="PROSITE" id="PS50262">
    <property type="entry name" value="G_PROTEIN_RECEP_F1_2"/>
    <property type="match status" value="1"/>
</dbReference>
<feature type="transmembrane region" description="Helical" evidence="8">
    <location>
        <begin position="103"/>
        <end position="125"/>
    </location>
</feature>
<keyword evidence="6" id="KW-0675">Receptor</keyword>
<evidence type="ECO:0000256" key="7">
    <source>
        <dbReference type="ARBA" id="ARBA00023224"/>
    </source>
</evidence>
<evidence type="ECO:0000259" key="10">
    <source>
        <dbReference type="PROSITE" id="PS50262"/>
    </source>
</evidence>
<dbReference type="EMBL" id="JANPWB010000016">
    <property type="protein sequence ID" value="KAJ1079815.1"/>
    <property type="molecule type" value="Genomic_DNA"/>
</dbReference>
<proteinExistence type="predicted"/>
<dbReference type="PRINTS" id="PR00245">
    <property type="entry name" value="OLFACTORYR"/>
</dbReference>
<feature type="domain" description="G-protein coupled receptors family 1 profile" evidence="10">
    <location>
        <begin position="1"/>
        <end position="155"/>
    </location>
</feature>
<feature type="chain" id="PRO_5043428843" description="G-protein coupled receptors family 1 profile domain-containing protein" evidence="9">
    <location>
        <begin position="18"/>
        <end position="172"/>
    </location>
</feature>
<organism evidence="11 12">
    <name type="scientific">Pleurodeles waltl</name>
    <name type="common">Iberian ribbed newt</name>
    <dbReference type="NCBI Taxonomy" id="8319"/>
    <lineage>
        <taxon>Eukaryota</taxon>
        <taxon>Metazoa</taxon>
        <taxon>Chordata</taxon>
        <taxon>Craniata</taxon>
        <taxon>Vertebrata</taxon>
        <taxon>Euteleostomi</taxon>
        <taxon>Amphibia</taxon>
        <taxon>Batrachia</taxon>
        <taxon>Caudata</taxon>
        <taxon>Salamandroidea</taxon>
        <taxon>Salamandridae</taxon>
        <taxon>Pleurodelinae</taxon>
        <taxon>Pleurodeles</taxon>
    </lineage>
</organism>
<evidence type="ECO:0000256" key="4">
    <source>
        <dbReference type="ARBA" id="ARBA00023040"/>
    </source>
</evidence>
<evidence type="ECO:0000313" key="11">
    <source>
        <dbReference type="EMBL" id="KAJ1079815.1"/>
    </source>
</evidence>
<evidence type="ECO:0000256" key="3">
    <source>
        <dbReference type="ARBA" id="ARBA00022989"/>
    </source>
</evidence>
<keyword evidence="5 8" id="KW-0472">Membrane</keyword>
<comment type="subcellular location">
    <subcellularLocation>
        <location evidence="1">Membrane</location>
        <topology evidence="1">Multi-pass membrane protein</topology>
    </subcellularLocation>
</comment>
<dbReference type="Pfam" id="PF13853">
    <property type="entry name" value="7tm_4"/>
    <property type="match status" value="1"/>
</dbReference>
<keyword evidence="4" id="KW-0297">G-protein coupled receptor</keyword>
<sequence length="172" mass="19528">MSHRFSVLLVGLTYVYGFTDGMTQTVLTFRLSYCGSREIHGFFCADPPLLKLSCSDLRIKQTVLLMCSGFNLSITSLAIFVSYMFIISAILRIRSADARRKTFSTCSSHLMSVTIFYGTLFFMYLRPNSQQSVDQDKVVTVFYSAVIPMLNPLIYGMRNREVKEALKKGIHL</sequence>
<evidence type="ECO:0000313" key="12">
    <source>
        <dbReference type="Proteomes" id="UP001066276"/>
    </source>
</evidence>
<protein>
    <recommendedName>
        <fullName evidence="10">G-protein coupled receptors family 1 profile domain-containing protein</fullName>
    </recommendedName>
</protein>
<evidence type="ECO:0000256" key="2">
    <source>
        <dbReference type="ARBA" id="ARBA00022692"/>
    </source>
</evidence>
<keyword evidence="3 8" id="KW-1133">Transmembrane helix</keyword>
<evidence type="ECO:0000256" key="1">
    <source>
        <dbReference type="ARBA" id="ARBA00004141"/>
    </source>
</evidence>
<evidence type="ECO:0000256" key="6">
    <source>
        <dbReference type="ARBA" id="ARBA00023170"/>
    </source>
</evidence>
<reference evidence="11" key="1">
    <citation type="journal article" date="2022" name="bioRxiv">
        <title>Sequencing and chromosome-scale assembly of the giantPleurodeles waltlgenome.</title>
        <authorList>
            <person name="Brown T."/>
            <person name="Elewa A."/>
            <person name="Iarovenko S."/>
            <person name="Subramanian E."/>
            <person name="Araus A.J."/>
            <person name="Petzold A."/>
            <person name="Susuki M."/>
            <person name="Suzuki K.-i.T."/>
            <person name="Hayashi T."/>
            <person name="Toyoda A."/>
            <person name="Oliveira C."/>
            <person name="Osipova E."/>
            <person name="Leigh N.D."/>
            <person name="Simon A."/>
            <person name="Yun M.H."/>
        </authorList>
    </citation>
    <scope>NUCLEOTIDE SEQUENCE</scope>
    <source>
        <strain evidence="11">20211129_DDA</strain>
        <tissue evidence="11">Liver</tissue>
    </source>
</reference>